<evidence type="ECO:0000256" key="3">
    <source>
        <dbReference type="ARBA" id="ARBA00022692"/>
    </source>
</evidence>
<keyword evidence="11" id="KW-1185">Reference proteome</keyword>
<keyword evidence="3 8" id="KW-0812">Transmembrane</keyword>
<feature type="compositionally biased region" description="Basic and acidic residues" evidence="7">
    <location>
        <begin position="638"/>
        <end position="648"/>
    </location>
</feature>
<dbReference type="PANTHER" id="PTHR30509">
    <property type="entry name" value="P-HYDROXYBENZOIC ACID EFFLUX PUMP SUBUNIT-RELATED"/>
    <property type="match status" value="1"/>
</dbReference>
<accession>A0A8J2YNX3</accession>
<evidence type="ECO:0000256" key="5">
    <source>
        <dbReference type="ARBA" id="ARBA00023136"/>
    </source>
</evidence>
<feature type="transmembrane region" description="Helical" evidence="8">
    <location>
        <begin position="30"/>
        <end position="52"/>
    </location>
</feature>
<evidence type="ECO:0000259" key="9">
    <source>
        <dbReference type="Pfam" id="PF13515"/>
    </source>
</evidence>
<proteinExistence type="inferred from homology"/>
<evidence type="ECO:0000313" key="11">
    <source>
        <dbReference type="Proteomes" id="UP000646365"/>
    </source>
</evidence>
<evidence type="ECO:0000256" key="6">
    <source>
        <dbReference type="ARBA" id="ARBA00043993"/>
    </source>
</evidence>
<dbReference type="InterPro" id="IPR049453">
    <property type="entry name" value="Memb_transporter_dom"/>
</dbReference>
<feature type="transmembrane region" description="Helical" evidence="8">
    <location>
        <begin position="400"/>
        <end position="421"/>
    </location>
</feature>
<keyword evidence="5 8" id="KW-0472">Membrane</keyword>
<feature type="transmembrane region" description="Helical" evidence="8">
    <location>
        <begin position="157"/>
        <end position="177"/>
    </location>
</feature>
<dbReference type="AlphaFoldDB" id="A0A8J2YNX3"/>
<evidence type="ECO:0000256" key="4">
    <source>
        <dbReference type="ARBA" id="ARBA00022989"/>
    </source>
</evidence>
<feature type="transmembrane region" description="Helical" evidence="8">
    <location>
        <begin position="484"/>
        <end position="502"/>
    </location>
</feature>
<dbReference type="GO" id="GO:0005886">
    <property type="term" value="C:plasma membrane"/>
    <property type="evidence" value="ECO:0007669"/>
    <property type="project" value="UniProtKB-SubCell"/>
</dbReference>
<organism evidence="10 11">
    <name type="scientific">Aliidongia dinghuensis</name>
    <dbReference type="NCBI Taxonomy" id="1867774"/>
    <lineage>
        <taxon>Bacteria</taxon>
        <taxon>Pseudomonadati</taxon>
        <taxon>Pseudomonadota</taxon>
        <taxon>Alphaproteobacteria</taxon>
        <taxon>Rhodospirillales</taxon>
        <taxon>Dongiaceae</taxon>
        <taxon>Aliidongia</taxon>
    </lineage>
</organism>
<evidence type="ECO:0000313" key="10">
    <source>
        <dbReference type="EMBL" id="GGE98657.1"/>
    </source>
</evidence>
<keyword evidence="4 8" id="KW-1133">Transmembrane helix</keyword>
<feature type="domain" description="Integral membrane bound transporter" evidence="9">
    <location>
        <begin position="366"/>
        <end position="494"/>
    </location>
</feature>
<feature type="transmembrane region" description="Helical" evidence="8">
    <location>
        <begin position="108"/>
        <end position="137"/>
    </location>
</feature>
<evidence type="ECO:0000256" key="2">
    <source>
        <dbReference type="ARBA" id="ARBA00022475"/>
    </source>
</evidence>
<feature type="region of interest" description="Disordered" evidence="7">
    <location>
        <begin position="627"/>
        <end position="655"/>
    </location>
</feature>
<dbReference type="Proteomes" id="UP000646365">
    <property type="component" value="Unassembled WGS sequence"/>
</dbReference>
<evidence type="ECO:0000256" key="1">
    <source>
        <dbReference type="ARBA" id="ARBA00004651"/>
    </source>
</evidence>
<sequence length="677" mass="71424">MTGLAEATRAERPTLLTFLRDELAPRPGRLAAVARIAGCCTLVVAIGMLYQIPLVGYSAYAVFLLGSRETVGTLLVGVVAALAFTIAVVLSLLFYTLDAAEPALRLPLMAASTFVAVFLTRTIALGPVAFLAGFVLVLSQTLIDRIPSLEALTRAVLWLWVVVMVPVTVSILVNFAIGVSPGQLARRTAARLLHTLADALRGHSAEPLKHAGAEAIELLEVREHAGKLDPSLRSRSAIDTMLIETLAELLVLLRLLPRSTPTAVRRQLAGTCEACAAALEQRGAPASAGIDPAPFDQAGLAPEVLPVVVAMAAAVERLRAGLVSRTTTNEPPAPAAARKGILVPDAFSNPGYARFALKTTIAVMAAYIIYSGVDWPGISTSITTCFFVALGSLGETIHKATLRMTGALVGGLIGGLCVVYVEPQMTDIGQLCLLVAAVSAVGAWVATGSDLISYAGMQGAFAFFLTLLQGYAPDTDLTAPRDRIVGILLGNLLMTLVFSLLWPTSAVDRARVSLAAAFRALAGLMRDESEAKVGSRLAAIRALGEARRFVTLAAFELRMLPARAWLERSGGVSLETLDRVAAAVFVVVDQQTVPDWQTAPEIADAARRHDQAVAAWLGACADRVAPGGQAKPLLPEPPRPDIPSERSSMEATTSLHTALEARELLRSELENAIAVPS</sequence>
<gene>
    <name evidence="10" type="ORF">GCM10011611_00200</name>
</gene>
<dbReference type="RefSeq" id="WP_189041173.1">
    <property type="nucleotide sequence ID" value="NZ_BMJQ01000001.1"/>
</dbReference>
<keyword evidence="2" id="KW-1003">Cell membrane</keyword>
<dbReference type="EMBL" id="BMJQ01000001">
    <property type="protein sequence ID" value="GGE98657.1"/>
    <property type="molecule type" value="Genomic_DNA"/>
</dbReference>
<protein>
    <recommendedName>
        <fullName evidence="9">Integral membrane bound transporter domain-containing protein</fullName>
    </recommendedName>
</protein>
<dbReference type="Pfam" id="PF13515">
    <property type="entry name" value="FUSC_2"/>
    <property type="match status" value="1"/>
</dbReference>
<reference evidence="10" key="2">
    <citation type="submission" date="2020-09" db="EMBL/GenBank/DDBJ databases">
        <authorList>
            <person name="Sun Q."/>
            <person name="Zhou Y."/>
        </authorList>
    </citation>
    <scope>NUCLEOTIDE SEQUENCE</scope>
    <source>
        <strain evidence="10">CGMCC 1.15725</strain>
    </source>
</reference>
<feature type="transmembrane region" description="Helical" evidence="8">
    <location>
        <begin position="452"/>
        <end position="472"/>
    </location>
</feature>
<comment type="subcellular location">
    <subcellularLocation>
        <location evidence="1">Cell membrane</location>
        <topology evidence="1">Multi-pass membrane protein</topology>
    </subcellularLocation>
</comment>
<feature type="transmembrane region" description="Helical" evidence="8">
    <location>
        <begin position="72"/>
        <end position="96"/>
    </location>
</feature>
<reference evidence="10" key="1">
    <citation type="journal article" date="2014" name="Int. J. Syst. Evol. Microbiol.">
        <title>Complete genome sequence of Corynebacterium casei LMG S-19264T (=DSM 44701T), isolated from a smear-ripened cheese.</title>
        <authorList>
            <consortium name="US DOE Joint Genome Institute (JGI-PGF)"/>
            <person name="Walter F."/>
            <person name="Albersmeier A."/>
            <person name="Kalinowski J."/>
            <person name="Ruckert C."/>
        </authorList>
    </citation>
    <scope>NUCLEOTIDE SEQUENCE</scope>
    <source>
        <strain evidence="10">CGMCC 1.15725</strain>
    </source>
</reference>
<evidence type="ECO:0000256" key="8">
    <source>
        <dbReference type="SAM" id="Phobius"/>
    </source>
</evidence>
<comment type="similarity">
    <text evidence="6">Belongs to the YccS/YhfK family.</text>
</comment>
<feature type="transmembrane region" description="Helical" evidence="8">
    <location>
        <begin position="428"/>
        <end position="446"/>
    </location>
</feature>
<comment type="caution">
    <text evidence="10">The sequence shown here is derived from an EMBL/GenBank/DDBJ whole genome shotgun (WGS) entry which is preliminary data.</text>
</comment>
<name>A0A8J2YNX3_9PROT</name>
<evidence type="ECO:0000256" key="7">
    <source>
        <dbReference type="SAM" id="MobiDB-lite"/>
    </source>
</evidence>
<dbReference type="PANTHER" id="PTHR30509:SF9">
    <property type="entry name" value="MULTIDRUG RESISTANCE PROTEIN MDTO"/>
    <property type="match status" value="1"/>
</dbReference>